<gene>
    <name evidence="2" type="ORF">PVAP13_4KG317000</name>
</gene>
<organism evidence="2 3">
    <name type="scientific">Panicum virgatum</name>
    <name type="common">Blackwell switchgrass</name>
    <dbReference type="NCBI Taxonomy" id="38727"/>
    <lineage>
        <taxon>Eukaryota</taxon>
        <taxon>Viridiplantae</taxon>
        <taxon>Streptophyta</taxon>
        <taxon>Embryophyta</taxon>
        <taxon>Tracheophyta</taxon>
        <taxon>Spermatophyta</taxon>
        <taxon>Magnoliopsida</taxon>
        <taxon>Liliopsida</taxon>
        <taxon>Poales</taxon>
        <taxon>Poaceae</taxon>
        <taxon>PACMAD clade</taxon>
        <taxon>Panicoideae</taxon>
        <taxon>Panicodae</taxon>
        <taxon>Paniceae</taxon>
        <taxon>Panicinae</taxon>
        <taxon>Panicum</taxon>
        <taxon>Panicum sect. Hiantes</taxon>
    </lineage>
</organism>
<dbReference type="Proteomes" id="UP000823388">
    <property type="component" value="Chromosome 4K"/>
</dbReference>
<dbReference type="EMBL" id="CM029043">
    <property type="protein sequence ID" value="KAG2612659.1"/>
    <property type="molecule type" value="Genomic_DNA"/>
</dbReference>
<dbReference type="InterPro" id="IPR029000">
    <property type="entry name" value="Cyclophilin-like_dom_sf"/>
</dbReference>
<proteinExistence type="predicted"/>
<dbReference type="Gene3D" id="2.40.100.10">
    <property type="entry name" value="Cyclophilin-like"/>
    <property type="match status" value="1"/>
</dbReference>
<feature type="compositionally biased region" description="Low complexity" evidence="1">
    <location>
        <begin position="115"/>
        <end position="138"/>
    </location>
</feature>
<dbReference type="AlphaFoldDB" id="A0A8T0TXJ4"/>
<feature type="region of interest" description="Disordered" evidence="1">
    <location>
        <begin position="114"/>
        <end position="195"/>
    </location>
</feature>
<sequence>MIMQGKWFLRYGFPLEWVSHGLPFGNFQNFIQLFADVVPKTAENFRALCTGRKERALLPASLRKERALLPASLSDVPGLLGVLAPGSHSREQKAAQRGGGALLRSRRALLRSRRGSSAGALLQSRRGSTARAASRRAQQGGGPAQLGGVRSRERGGRQPAGRRNRQGQTPQQTGGDRRQGGPIQIWVGWGGEDRGATRGKRRVLRKVRSEPCFKTQCWGGFFRGRVPKKQDNK</sequence>
<name>A0A8T0TXJ4_PANVG</name>
<evidence type="ECO:0000313" key="3">
    <source>
        <dbReference type="Proteomes" id="UP000823388"/>
    </source>
</evidence>
<accession>A0A8T0TXJ4</accession>
<dbReference type="SUPFAM" id="SSF50891">
    <property type="entry name" value="Cyclophilin-like"/>
    <property type="match status" value="1"/>
</dbReference>
<evidence type="ECO:0000313" key="2">
    <source>
        <dbReference type="EMBL" id="KAG2612659.1"/>
    </source>
</evidence>
<reference evidence="2" key="1">
    <citation type="submission" date="2020-05" db="EMBL/GenBank/DDBJ databases">
        <title>WGS assembly of Panicum virgatum.</title>
        <authorList>
            <person name="Lovell J.T."/>
            <person name="Jenkins J."/>
            <person name="Shu S."/>
            <person name="Juenger T.E."/>
            <person name="Schmutz J."/>
        </authorList>
    </citation>
    <scope>NUCLEOTIDE SEQUENCE</scope>
    <source>
        <strain evidence="2">AP13</strain>
    </source>
</reference>
<comment type="caution">
    <text evidence="2">The sequence shown here is derived from an EMBL/GenBank/DDBJ whole genome shotgun (WGS) entry which is preliminary data.</text>
</comment>
<keyword evidence="3" id="KW-1185">Reference proteome</keyword>
<dbReference type="EMBL" id="CM029043">
    <property type="protein sequence ID" value="KAG2612660.1"/>
    <property type="molecule type" value="Genomic_DNA"/>
</dbReference>
<protein>
    <submittedName>
        <fullName evidence="2">Uncharacterized protein</fullName>
    </submittedName>
</protein>
<evidence type="ECO:0000256" key="1">
    <source>
        <dbReference type="SAM" id="MobiDB-lite"/>
    </source>
</evidence>